<dbReference type="GeneID" id="29701177"/>
<evidence type="ECO:0000256" key="1">
    <source>
        <dbReference type="SAM" id="Phobius"/>
    </source>
</evidence>
<dbReference type="STRING" id="1768.B1T50_04095"/>
<dbReference type="Proteomes" id="UP000188532">
    <property type="component" value="Unassembled WGS sequence"/>
</dbReference>
<keyword evidence="1" id="KW-0472">Membrane</keyword>
<evidence type="ECO:0000313" key="5">
    <source>
        <dbReference type="Proteomes" id="UP000189229"/>
    </source>
</evidence>
<reference evidence="4 5" key="1">
    <citation type="submission" date="2017-02" db="EMBL/GenBank/DDBJ databases">
        <title>Complete genome sequences of Mycobacterium kansasii strains isolated from rhesus macaques.</title>
        <authorList>
            <person name="Panda A."/>
            <person name="Nagaraj S."/>
            <person name="Zhao X."/>
            <person name="Tettelin H."/>
            <person name="Detolla L.J."/>
        </authorList>
    </citation>
    <scope>NUCLEOTIDE SEQUENCE [LARGE SCALE GENOMIC DNA]</scope>
    <source>
        <strain evidence="2 4">11-3469</strain>
        <strain evidence="3 5">11-3813</strain>
    </source>
</reference>
<keyword evidence="1" id="KW-1133">Transmembrane helix</keyword>
<comment type="caution">
    <text evidence="3">The sequence shown here is derived from an EMBL/GenBank/DDBJ whole genome shotgun (WGS) entry which is preliminary data.</text>
</comment>
<accession>A0A1V3WXS1</accession>
<feature type="transmembrane region" description="Helical" evidence="1">
    <location>
        <begin position="31"/>
        <end position="53"/>
    </location>
</feature>
<name>A0A1V3WXS1_MYCKA</name>
<gene>
    <name evidence="2" type="ORF">BZL29_7038</name>
    <name evidence="3" type="ORF">BZL30_5408</name>
</gene>
<dbReference type="AlphaFoldDB" id="A0A1V3WXS1"/>
<protein>
    <submittedName>
        <fullName evidence="3">Putative membrane protein</fullName>
    </submittedName>
</protein>
<evidence type="ECO:0000313" key="3">
    <source>
        <dbReference type="EMBL" id="OOK71833.1"/>
    </source>
</evidence>
<keyword evidence="1" id="KW-0812">Transmembrane</keyword>
<feature type="transmembrane region" description="Helical" evidence="1">
    <location>
        <begin position="142"/>
        <end position="162"/>
    </location>
</feature>
<dbReference type="InterPro" id="IPR039708">
    <property type="entry name" value="MT1774/Rv1733c-like"/>
</dbReference>
<proteinExistence type="predicted"/>
<dbReference type="EMBL" id="MVBM01000005">
    <property type="protein sequence ID" value="OOK71833.1"/>
    <property type="molecule type" value="Genomic_DNA"/>
</dbReference>
<dbReference type="RefSeq" id="WP_023365435.1">
    <property type="nucleotide sequence ID" value="NZ_BLYZ01000002.1"/>
</dbReference>
<evidence type="ECO:0000313" key="2">
    <source>
        <dbReference type="EMBL" id="OOK68049.1"/>
    </source>
</evidence>
<sequence length="193" mass="21391">METFTIDPRCWRLARLVGRNPLLRRTDRLEALLLLVALIASLFLIPATAVVGAEVFDARDRQYAAQAQARHPVTATVTGATHNPNSEGIVVHVRWLAASDERTGSFRHSAPLNVGQRVEIWVDRDGNLVRPPTPRWHAGVDAVVTSVLIVLTCAVAMALVVASVRSRLDRARDAAWERDIRCLQDDGGRTNRY</sequence>
<dbReference type="PANTHER" id="PTHR42305">
    <property type="entry name" value="MEMBRANE PROTEIN RV1733C-RELATED"/>
    <property type="match status" value="1"/>
</dbReference>
<dbReference type="PANTHER" id="PTHR42305:SF1">
    <property type="entry name" value="MEMBRANE PROTEIN RV1733C-RELATED"/>
    <property type="match status" value="1"/>
</dbReference>
<evidence type="ECO:0000313" key="4">
    <source>
        <dbReference type="Proteomes" id="UP000188532"/>
    </source>
</evidence>
<dbReference type="Proteomes" id="UP000189229">
    <property type="component" value="Unassembled WGS sequence"/>
</dbReference>
<organism evidence="3 5">
    <name type="scientific">Mycobacterium kansasii</name>
    <dbReference type="NCBI Taxonomy" id="1768"/>
    <lineage>
        <taxon>Bacteria</taxon>
        <taxon>Bacillati</taxon>
        <taxon>Actinomycetota</taxon>
        <taxon>Actinomycetes</taxon>
        <taxon>Mycobacteriales</taxon>
        <taxon>Mycobacteriaceae</taxon>
        <taxon>Mycobacterium</taxon>
    </lineage>
</organism>
<dbReference type="EMBL" id="MVBN01000008">
    <property type="protein sequence ID" value="OOK68049.1"/>
    <property type="molecule type" value="Genomic_DNA"/>
</dbReference>